<dbReference type="Proteomes" id="UP000279236">
    <property type="component" value="Unassembled WGS sequence"/>
</dbReference>
<proteinExistence type="predicted"/>
<feature type="compositionally biased region" description="Low complexity" evidence="1">
    <location>
        <begin position="87"/>
        <end position="115"/>
    </location>
</feature>
<dbReference type="PROSITE" id="PS51471">
    <property type="entry name" value="FE2OG_OXY"/>
    <property type="match status" value="1"/>
</dbReference>
<dbReference type="InterPro" id="IPR015940">
    <property type="entry name" value="UBA"/>
</dbReference>
<dbReference type="AlphaFoldDB" id="A0A427XZU8"/>
<evidence type="ECO:0000313" key="4">
    <source>
        <dbReference type="EMBL" id="RSH84359.1"/>
    </source>
</evidence>
<dbReference type="Pfam" id="PF13532">
    <property type="entry name" value="2OG-FeII_Oxy_2"/>
    <property type="match status" value="1"/>
</dbReference>
<accession>A0A427XZU8</accession>
<reference evidence="4 5" key="1">
    <citation type="submission" date="2018-11" db="EMBL/GenBank/DDBJ databases">
        <title>Genome sequence of Apiotrichum porosum DSM 27194.</title>
        <authorList>
            <person name="Aliyu H."/>
            <person name="Gorte O."/>
            <person name="Ochsenreither K."/>
        </authorList>
    </citation>
    <scope>NUCLEOTIDE SEQUENCE [LARGE SCALE GENOMIC DNA]</scope>
    <source>
        <strain evidence="4 5">DSM 27194</strain>
    </source>
</reference>
<dbReference type="GO" id="GO:0051213">
    <property type="term" value="F:dioxygenase activity"/>
    <property type="evidence" value="ECO:0007669"/>
    <property type="project" value="InterPro"/>
</dbReference>
<comment type="caution">
    <text evidence="4">The sequence shown here is derived from an EMBL/GenBank/DDBJ whole genome shotgun (WGS) entry which is preliminary data.</text>
</comment>
<name>A0A427XZU8_9TREE</name>
<dbReference type="InterPro" id="IPR027450">
    <property type="entry name" value="AlkB-like"/>
</dbReference>
<dbReference type="PROSITE" id="PS50030">
    <property type="entry name" value="UBA"/>
    <property type="match status" value="1"/>
</dbReference>
<dbReference type="EMBL" id="RSCE01000003">
    <property type="protein sequence ID" value="RSH84359.1"/>
    <property type="molecule type" value="Genomic_DNA"/>
</dbReference>
<sequence length="548" mass="59414">MPTVNDDSKLASLIALLEPSSFPPDAYVDALHETRGDLERAAELLLLSATPAEGSWSSTASVNGAGIRKRKKGLDHWFRAKHPPPATTASTSTPASSSGSSSSPNRRPTRRSPSPELDRLASASQWATLLKPPSPSKLPSASSTTRPPPHRGAALLLTSPSAIASAGLPLALLSSPLSPQMAAALYYEMLAESPEWPRNKWYLAGREVESNHQATTYSRPGGGFGGAKVGVPYYYAARKYDAKPYTPVLAEASRIVEEAVNAHLDTMPRYPLEYRGRWRANMCAANRYDGAQSTVGWHADQMTYLGPYPTIASLSLGTPRAFRLRQIDAVDEAYASTRPTRTYEVNLAHNSLVLMTPGCQERYKHTVPPQRALDTFRPQWDANGGAVVPGEGETYTTRINITFRFYRDDPATGPRGPRSGTPMCKCGMPTILRADQKAKARSRLGARSSLGGGQRVTRDGTTILDDDMVFFWQCQSPGTTGEIKGCSFFKILDMGGEGRGPCLGDEEEDENENEHEVGPEQDGSVEAARGAQVEEETKVPECEGDAVR</sequence>
<evidence type="ECO:0000259" key="2">
    <source>
        <dbReference type="PROSITE" id="PS50030"/>
    </source>
</evidence>
<keyword evidence="5" id="KW-1185">Reference proteome</keyword>
<dbReference type="PANTHER" id="PTHR31212">
    <property type="entry name" value="ALPHA-KETOGLUTARATE-DEPENDENT DIOXYGENASE ALKB HOMOLOG 3"/>
    <property type="match status" value="1"/>
</dbReference>
<dbReference type="Gene3D" id="2.60.120.590">
    <property type="entry name" value="Alpha-ketoglutarate-dependent dioxygenase AlkB-like"/>
    <property type="match status" value="1"/>
</dbReference>
<gene>
    <name evidence="4" type="ORF">EHS24_005879</name>
</gene>
<organism evidence="4 5">
    <name type="scientific">Apiotrichum porosum</name>
    <dbReference type="NCBI Taxonomy" id="105984"/>
    <lineage>
        <taxon>Eukaryota</taxon>
        <taxon>Fungi</taxon>
        <taxon>Dikarya</taxon>
        <taxon>Basidiomycota</taxon>
        <taxon>Agaricomycotina</taxon>
        <taxon>Tremellomycetes</taxon>
        <taxon>Trichosporonales</taxon>
        <taxon>Trichosporonaceae</taxon>
        <taxon>Apiotrichum</taxon>
    </lineage>
</organism>
<dbReference type="RefSeq" id="XP_028477807.1">
    <property type="nucleotide sequence ID" value="XM_028621355.1"/>
</dbReference>
<evidence type="ECO:0000256" key="1">
    <source>
        <dbReference type="SAM" id="MobiDB-lite"/>
    </source>
</evidence>
<evidence type="ECO:0000259" key="3">
    <source>
        <dbReference type="PROSITE" id="PS51471"/>
    </source>
</evidence>
<feature type="compositionally biased region" description="Low complexity" evidence="1">
    <location>
        <begin position="127"/>
        <end position="145"/>
    </location>
</feature>
<feature type="compositionally biased region" description="Acidic residues" evidence="1">
    <location>
        <begin position="504"/>
        <end position="513"/>
    </location>
</feature>
<dbReference type="STRING" id="105984.A0A427XZU8"/>
<feature type="region of interest" description="Disordered" evidence="1">
    <location>
        <begin position="499"/>
        <end position="548"/>
    </location>
</feature>
<dbReference type="InterPro" id="IPR037151">
    <property type="entry name" value="AlkB-like_sf"/>
</dbReference>
<dbReference type="InterPro" id="IPR005123">
    <property type="entry name" value="Oxoglu/Fe-dep_dioxygenase_dom"/>
</dbReference>
<feature type="domain" description="Fe2OG dioxygenase" evidence="3">
    <location>
        <begin position="279"/>
        <end position="407"/>
    </location>
</feature>
<evidence type="ECO:0008006" key="6">
    <source>
        <dbReference type="Google" id="ProtNLM"/>
    </source>
</evidence>
<dbReference type="GeneID" id="39590422"/>
<dbReference type="OrthoDB" id="545910at2759"/>
<dbReference type="InterPro" id="IPR032854">
    <property type="entry name" value="ALKBH3"/>
</dbReference>
<dbReference type="GO" id="GO:0006307">
    <property type="term" value="P:DNA alkylation repair"/>
    <property type="evidence" value="ECO:0007669"/>
    <property type="project" value="InterPro"/>
</dbReference>
<feature type="region of interest" description="Disordered" evidence="1">
    <location>
        <begin position="78"/>
        <end position="153"/>
    </location>
</feature>
<feature type="compositionally biased region" description="Basic and acidic residues" evidence="1">
    <location>
        <begin position="535"/>
        <end position="548"/>
    </location>
</feature>
<evidence type="ECO:0000313" key="5">
    <source>
        <dbReference type="Proteomes" id="UP000279236"/>
    </source>
</evidence>
<dbReference type="SUPFAM" id="SSF51197">
    <property type="entry name" value="Clavaminate synthase-like"/>
    <property type="match status" value="1"/>
</dbReference>
<dbReference type="PANTHER" id="PTHR31212:SF4">
    <property type="entry name" value="ALPHA-KETOGLUTARATE-DEPENDENT DIOXYGENASE ALKB HOMOLOG 3"/>
    <property type="match status" value="1"/>
</dbReference>
<feature type="domain" description="UBA" evidence="2">
    <location>
        <begin position="5"/>
        <end position="48"/>
    </location>
</feature>
<protein>
    <recommendedName>
        <fullName evidence="6">Fe2OG dioxygenase domain-containing protein</fullName>
    </recommendedName>
</protein>